<organism evidence="1 2">
    <name type="scientific">Iris pallida</name>
    <name type="common">Sweet iris</name>
    <dbReference type="NCBI Taxonomy" id="29817"/>
    <lineage>
        <taxon>Eukaryota</taxon>
        <taxon>Viridiplantae</taxon>
        <taxon>Streptophyta</taxon>
        <taxon>Embryophyta</taxon>
        <taxon>Tracheophyta</taxon>
        <taxon>Spermatophyta</taxon>
        <taxon>Magnoliopsida</taxon>
        <taxon>Liliopsida</taxon>
        <taxon>Asparagales</taxon>
        <taxon>Iridaceae</taxon>
        <taxon>Iridoideae</taxon>
        <taxon>Irideae</taxon>
        <taxon>Iris</taxon>
    </lineage>
</organism>
<dbReference type="Proteomes" id="UP001140949">
    <property type="component" value="Unassembled WGS sequence"/>
</dbReference>
<protein>
    <submittedName>
        <fullName evidence="1">Uncharacterized protein</fullName>
    </submittedName>
</protein>
<keyword evidence="2" id="KW-1185">Reference proteome</keyword>
<sequence>MVGAAIRTSVQEMASRPFLLSCEIWEWKLDYLPLVPRRGKRRMPPQDTIDAVVSSGGADSVAIEKLEKYAILDSEVKHAQSLQSKVMIQTNPCRNYMEMKVL</sequence>
<gene>
    <name evidence="1" type="ORF">M6B38_223150</name>
</gene>
<dbReference type="EMBL" id="JANAVB010041416">
    <property type="protein sequence ID" value="KAJ6796300.1"/>
    <property type="molecule type" value="Genomic_DNA"/>
</dbReference>
<proteinExistence type="predicted"/>
<reference evidence="1" key="1">
    <citation type="journal article" date="2023" name="GigaByte">
        <title>Genome assembly of the bearded iris, Iris pallida Lam.</title>
        <authorList>
            <person name="Bruccoleri R.E."/>
            <person name="Oakeley E.J."/>
            <person name="Faust A.M.E."/>
            <person name="Altorfer M."/>
            <person name="Dessus-Babus S."/>
            <person name="Burckhardt D."/>
            <person name="Oertli M."/>
            <person name="Naumann U."/>
            <person name="Petersen F."/>
            <person name="Wong J."/>
        </authorList>
    </citation>
    <scope>NUCLEOTIDE SEQUENCE</scope>
    <source>
        <strain evidence="1">GSM-AAB239-AS_SAM_17_03QT</strain>
    </source>
</reference>
<comment type="caution">
    <text evidence="1">The sequence shown here is derived from an EMBL/GenBank/DDBJ whole genome shotgun (WGS) entry which is preliminary data.</text>
</comment>
<accession>A0AAX6DWZ8</accession>
<dbReference type="AlphaFoldDB" id="A0AAX6DWZ8"/>
<name>A0AAX6DWZ8_IRIPA</name>
<evidence type="ECO:0000313" key="1">
    <source>
        <dbReference type="EMBL" id="KAJ6796300.1"/>
    </source>
</evidence>
<evidence type="ECO:0000313" key="2">
    <source>
        <dbReference type="Proteomes" id="UP001140949"/>
    </source>
</evidence>
<reference evidence="1" key="2">
    <citation type="submission" date="2023-04" db="EMBL/GenBank/DDBJ databases">
        <authorList>
            <person name="Bruccoleri R.E."/>
            <person name="Oakeley E.J."/>
            <person name="Faust A.-M."/>
            <person name="Dessus-Babus S."/>
            <person name="Altorfer M."/>
            <person name="Burckhardt D."/>
            <person name="Oertli M."/>
            <person name="Naumann U."/>
            <person name="Petersen F."/>
            <person name="Wong J."/>
        </authorList>
    </citation>
    <scope>NUCLEOTIDE SEQUENCE</scope>
    <source>
        <strain evidence="1">GSM-AAB239-AS_SAM_17_03QT</strain>
        <tissue evidence="1">Leaf</tissue>
    </source>
</reference>